<name>A0A7J3ZM08_9CREN</name>
<sequence>MKESASPRRVPVKAIIDGRVVELSVRALNYEKLERAGCKPMVYPRGLCCEEPNPIEWVEVCERVRVYSLLLDTEPMIPMIERARRFFEALLNPRRVRLLDCSPSRTTCVVWLDGVSHDILVYRKKGFWSLGYSYASKMAAEKWCKEMYGGSCELYHGATIIAAILEDYIFYLRPMLPEILIPDQDWIKKVALYSIRTSFHL</sequence>
<protein>
    <submittedName>
        <fullName evidence="1">Uncharacterized protein</fullName>
    </submittedName>
</protein>
<proteinExistence type="predicted"/>
<dbReference type="AlphaFoldDB" id="A0A7J3ZM08"/>
<evidence type="ECO:0000313" key="1">
    <source>
        <dbReference type="EMBL" id="HHQ81107.1"/>
    </source>
</evidence>
<organism evidence="1">
    <name type="scientific">Fervidicoccus fontis</name>
    <dbReference type="NCBI Taxonomy" id="683846"/>
    <lineage>
        <taxon>Archaea</taxon>
        <taxon>Thermoproteota</taxon>
        <taxon>Thermoprotei</taxon>
        <taxon>Fervidicoccales</taxon>
        <taxon>Fervidicoccaceae</taxon>
        <taxon>Fervidicoccus</taxon>
    </lineage>
</organism>
<comment type="caution">
    <text evidence="1">The sequence shown here is derived from an EMBL/GenBank/DDBJ whole genome shotgun (WGS) entry which is preliminary data.</text>
</comment>
<reference evidence="1" key="1">
    <citation type="journal article" date="2020" name="mSystems">
        <title>Genome- and Community-Level Interaction Insights into Carbon Utilization and Element Cycling Functions of Hydrothermarchaeota in Hydrothermal Sediment.</title>
        <authorList>
            <person name="Zhou Z."/>
            <person name="Liu Y."/>
            <person name="Xu W."/>
            <person name="Pan J."/>
            <person name="Luo Z.H."/>
            <person name="Li M."/>
        </authorList>
    </citation>
    <scope>NUCLEOTIDE SEQUENCE [LARGE SCALE GENOMIC DNA]</scope>
    <source>
        <strain evidence="1">SpSt-1116</strain>
    </source>
</reference>
<dbReference type="EMBL" id="DRZC01000084">
    <property type="protein sequence ID" value="HHQ81107.1"/>
    <property type="molecule type" value="Genomic_DNA"/>
</dbReference>
<gene>
    <name evidence="1" type="ORF">ENM78_06640</name>
</gene>
<accession>A0A7J3ZM08</accession>